<gene>
    <name evidence="7" type="ORF">SAMN05216353_11539</name>
</gene>
<dbReference type="OrthoDB" id="9774361at2"/>
<dbReference type="InterPro" id="IPR014227">
    <property type="entry name" value="YtvI-like"/>
</dbReference>
<accession>A0A1I2MT80</accession>
<feature type="transmembrane region" description="Helical" evidence="6">
    <location>
        <begin position="241"/>
        <end position="262"/>
    </location>
</feature>
<dbReference type="Proteomes" id="UP000198897">
    <property type="component" value="Unassembled WGS sequence"/>
</dbReference>
<keyword evidence="4 6" id="KW-1133">Transmembrane helix</keyword>
<keyword evidence="5 6" id="KW-0472">Membrane</keyword>
<dbReference type="RefSeq" id="WP_089751916.1">
    <property type="nucleotide sequence ID" value="NZ_FOOG01000015.1"/>
</dbReference>
<feature type="transmembrane region" description="Helical" evidence="6">
    <location>
        <begin position="206"/>
        <end position="235"/>
    </location>
</feature>
<comment type="subcellular location">
    <subcellularLocation>
        <location evidence="1">Membrane</location>
        <topology evidence="1">Multi-pass membrane protein</topology>
    </subcellularLocation>
</comment>
<dbReference type="PANTHER" id="PTHR21716">
    <property type="entry name" value="TRANSMEMBRANE PROTEIN"/>
    <property type="match status" value="1"/>
</dbReference>
<dbReference type="PANTHER" id="PTHR21716:SF68">
    <property type="entry name" value="TRANSPORT PROTEIN YTVI-RELATED"/>
    <property type="match status" value="1"/>
</dbReference>
<feature type="transmembrane region" description="Helical" evidence="6">
    <location>
        <begin position="159"/>
        <end position="178"/>
    </location>
</feature>
<evidence type="ECO:0000256" key="2">
    <source>
        <dbReference type="ARBA" id="ARBA00009773"/>
    </source>
</evidence>
<evidence type="ECO:0000256" key="3">
    <source>
        <dbReference type="ARBA" id="ARBA00022692"/>
    </source>
</evidence>
<comment type="similarity">
    <text evidence="2">Belongs to the autoinducer-2 exporter (AI-2E) (TC 2.A.86) family.</text>
</comment>
<organism evidence="7 8">
    <name type="scientific">Halobacillus alkaliphilus</name>
    <dbReference type="NCBI Taxonomy" id="396056"/>
    <lineage>
        <taxon>Bacteria</taxon>
        <taxon>Bacillati</taxon>
        <taxon>Bacillota</taxon>
        <taxon>Bacilli</taxon>
        <taxon>Bacillales</taxon>
        <taxon>Bacillaceae</taxon>
        <taxon>Halobacillus</taxon>
    </lineage>
</organism>
<feature type="transmembrane region" description="Helical" evidence="6">
    <location>
        <begin position="311"/>
        <end position="337"/>
    </location>
</feature>
<dbReference type="GO" id="GO:0055085">
    <property type="term" value="P:transmembrane transport"/>
    <property type="evidence" value="ECO:0007669"/>
    <property type="project" value="TreeGrafter"/>
</dbReference>
<evidence type="ECO:0000313" key="8">
    <source>
        <dbReference type="Proteomes" id="UP000198897"/>
    </source>
</evidence>
<protein>
    <submittedName>
        <fullName evidence="7">Sporulation integral membrane protein YtvI</fullName>
    </submittedName>
</protein>
<dbReference type="Pfam" id="PF01594">
    <property type="entry name" value="AI-2E_transport"/>
    <property type="match status" value="1"/>
</dbReference>
<evidence type="ECO:0000256" key="1">
    <source>
        <dbReference type="ARBA" id="ARBA00004141"/>
    </source>
</evidence>
<name>A0A1I2MT80_9BACI</name>
<dbReference type="AlphaFoldDB" id="A0A1I2MT80"/>
<feature type="transmembrane region" description="Helical" evidence="6">
    <location>
        <begin position="62"/>
        <end position="81"/>
    </location>
</feature>
<sequence length="352" mass="39646">MFRYLTKKQWVLIGLFIILIIAGYYILPVSIPLILALVTALFLNPSIRWMQFRFRMNRKMAVTIVFLLFLIFLGLLGTFAVTRAVAQIVQLADHAPEYINQMNQVLLNWQNNMDSFTRNMPREFVDKVANELTNAFDRTTTAISQQLQLSNIASVAAKIPEYLVSFLVYLIALFLFMLELPRLRDKMHAGFTEATSEKVKFMNARLAYVVFGFLKAQFLVSIIIFIVTLAGLLWIAPEVALIMSLIIWMIDFIPIIGSIVILGPWSVYMLIIGDISMGGKLGILAITLLAIRRTVEPKVMGRHIGLSPLATLIAMYLGLQLIGLVGFILGPLVVIAFNSAKEAGIIKWNFKL</sequence>
<dbReference type="InterPro" id="IPR002549">
    <property type="entry name" value="AI-2E-like"/>
</dbReference>
<keyword evidence="3 6" id="KW-0812">Transmembrane</keyword>
<dbReference type="GO" id="GO:0016020">
    <property type="term" value="C:membrane"/>
    <property type="evidence" value="ECO:0007669"/>
    <property type="project" value="UniProtKB-SubCell"/>
</dbReference>
<evidence type="ECO:0000256" key="5">
    <source>
        <dbReference type="ARBA" id="ARBA00023136"/>
    </source>
</evidence>
<reference evidence="8" key="1">
    <citation type="submission" date="2016-10" db="EMBL/GenBank/DDBJ databases">
        <authorList>
            <person name="Varghese N."/>
            <person name="Submissions S."/>
        </authorList>
    </citation>
    <scope>NUCLEOTIDE SEQUENCE [LARGE SCALE GENOMIC DNA]</scope>
    <source>
        <strain evidence="8">FP5</strain>
    </source>
</reference>
<keyword evidence="8" id="KW-1185">Reference proteome</keyword>
<evidence type="ECO:0000256" key="4">
    <source>
        <dbReference type="ARBA" id="ARBA00022989"/>
    </source>
</evidence>
<feature type="transmembrane region" description="Helical" evidence="6">
    <location>
        <begin position="269"/>
        <end position="291"/>
    </location>
</feature>
<dbReference type="NCBIfam" id="TIGR02872">
    <property type="entry name" value="spore_ytvI"/>
    <property type="match status" value="1"/>
</dbReference>
<proteinExistence type="inferred from homology"/>
<evidence type="ECO:0000313" key="7">
    <source>
        <dbReference type="EMBL" id="SFF94744.1"/>
    </source>
</evidence>
<feature type="transmembrane region" description="Helical" evidence="6">
    <location>
        <begin position="9"/>
        <end position="27"/>
    </location>
</feature>
<evidence type="ECO:0000256" key="6">
    <source>
        <dbReference type="SAM" id="Phobius"/>
    </source>
</evidence>
<dbReference type="EMBL" id="FOOG01000015">
    <property type="protein sequence ID" value="SFF94744.1"/>
    <property type="molecule type" value="Genomic_DNA"/>
</dbReference>